<sequence length="58" mass="6751">MRFRKDRSASGWHPAQGRDTQHSVALPGRSKMVQKRRQVAQGWRGFLEPRHTSHNAWA</sequence>
<proteinExistence type="predicted"/>
<protein>
    <submittedName>
        <fullName evidence="2">Uncharacterized protein</fullName>
    </submittedName>
</protein>
<evidence type="ECO:0000313" key="2">
    <source>
        <dbReference type="EMBL" id="SUS08469.1"/>
    </source>
</evidence>
<name>A0A380TL77_9ZZZZ</name>
<accession>A0A380TL77</accession>
<evidence type="ECO:0000256" key="1">
    <source>
        <dbReference type="SAM" id="MobiDB-lite"/>
    </source>
</evidence>
<dbReference type="EMBL" id="UIDG01000623">
    <property type="protein sequence ID" value="SUS08469.1"/>
    <property type="molecule type" value="Genomic_DNA"/>
</dbReference>
<gene>
    <name evidence="2" type="ORF">DF3PB_70016</name>
</gene>
<feature type="region of interest" description="Disordered" evidence="1">
    <location>
        <begin position="1"/>
        <end position="38"/>
    </location>
</feature>
<reference evidence="2" key="1">
    <citation type="submission" date="2018-07" db="EMBL/GenBank/DDBJ databases">
        <authorList>
            <person name="Quirk P.G."/>
            <person name="Krulwich T.A."/>
        </authorList>
    </citation>
    <scope>NUCLEOTIDE SEQUENCE</scope>
</reference>
<organism evidence="2">
    <name type="scientific">metagenome</name>
    <dbReference type="NCBI Taxonomy" id="256318"/>
    <lineage>
        <taxon>unclassified sequences</taxon>
        <taxon>metagenomes</taxon>
    </lineage>
</organism>
<dbReference type="AlphaFoldDB" id="A0A380TL77"/>